<sequence>MLSIWKQLRLLLWKSFVIKKKEKIWVLVEISIPVLLFALLVLIRTRNFDVLSSTCHYDAKAFPSSGLLPFMHSYLCSFSNNCQESPTTDDDTTEINRVSKQESIVIELIRWLMAFFEVIGRDPAWSKTTFYLLAESIHELALLDENRPQSFPISSFFESQDQMTFPNSGQDFASHMKTLQQNLQYLLQELPPIDFDIFGDNQKLLNAVFCGNYQDTMSHNTGTSSSVKPNVLLENLQQQIINFIRKLTPRTTDHEGVRYCGNISVFDDSKCKFLDTYGLTVFKPLLYGYILVTPNVSSVRNLVEKLNNPLRLANFFSDNIKDYNQIADSLQDAIASSDLAKAANYLSTMVNQTQYGRYLDLFHNSSDPNSLLELIKAVTENFENVSDCVRFDRFVMTSDESEMENLAVCLSDYQQYFTGIVFPNFTGFDYEIGPFTTYKIRHNPSIVDFTYAIMDNKKRTASRDDPIINLHYIMFGFSFLQEAIDKHLIEMITNESIPQHGVYAQQEPYPCQNSDMFNVTLFLSLFMVLSWMVPSSLLVKNIVWEKEMRLKEMMRIMGLGDMIHWVAWAIQAYIFNVVSILIITSLLKFGRILPNTDWTLLFVFLNLFALACIALCLLLSTLFSKSNLATACTAVLFFLLFFPYQLSVRSKSATFTIITLIFPQTAIGHGMTMIAVSEKMQDATWATINNIKNDDYGINLTHVLVALCIDCVLFTLLAWYISAVFPGKYGIARPWYFFLKKSYWIGHPVETTSLRQVDSNVGRILSDDFESEPSGLKLAVDIQKIDKVYGNNTKALDSLSVRFYESQITAFLGHNGAGKTTTISILSGLYAPTNGTASVYGYDIRREMRSIREFLGVCPQHNVLFDLMTVEEQLRFYGGLKGISFEMIDSEVDIIVKDIGLNGKRNALSSELSGGMKRKLCIGIALIGGSKLVILDEPTAGIDAHARRSIWNLLLKHKEGRTMILSTHHMDEADVLADRIAIIAEGQLRTAGSSLFLKRRYGEGYLMTITKKLRPLIDISPSAASSSSDLTIEHGIDHFMSKKIPGTCEKVEDVGSEVTYKLSIDLSAEDLQSLFDDLESNLEQLGVESYGISAPSLQQIFLKVAPMHELTLKKRTGCQLCSSLMKGINKFRRNYLAPNKSDLTKNVNLITNDSSLRFDREGAHPKVDLITNSNNLRFHHARALFIKRWHNTRRSLLAMFCELILPLFLLLAAEIYSKTQRPSTGSQMISQDMLVLTPVIYGNETQYYFGVWDQNSTGLDYLQSMLDSPGIGVRCVEDIDIFDSPDYRCQYGFANGSLDLARDDPWKINYSIPQTCDCSPSSGWNCTWRDYPIQDLQMITLNTTDILYDLTYRNISQFRLMTFANTTAYEQMFLGGWTFGHKNVQAANATQIDQARIGLETIIEIFKDDSPIINLDWENATRDVNWTTDSDPFNPTNLSVVDFYKDLFGYMDAEENSKIWFNNKMWASEPINVNSFYNAVLRALRPPGLSADDAGILAINHPMNATVKDGLNTTAM</sequence>
<reference evidence="10" key="1">
    <citation type="submission" date="2022-11" db="UniProtKB">
        <authorList>
            <consortium name="WormBaseParasite"/>
        </authorList>
    </citation>
    <scope>IDENTIFICATION</scope>
</reference>
<evidence type="ECO:0000259" key="8">
    <source>
        <dbReference type="PROSITE" id="PS50893"/>
    </source>
</evidence>
<feature type="transmembrane region" description="Helical" evidence="7">
    <location>
        <begin position="652"/>
        <end position="676"/>
    </location>
</feature>
<dbReference type="GO" id="GO:0005524">
    <property type="term" value="F:ATP binding"/>
    <property type="evidence" value="ECO:0007669"/>
    <property type="project" value="UniProtKB-KW"/>
</dbReference>
<organism evidence="9 10">
    <name type="scientific">Acrobeloides nanus</name>
    <dbReference type="NCBI Taxonomy" id="290746"/>
    <lineage>
        <taxon>Eukaryota</taxon>
        <taxon>Metazoa</taxon>
        <taxon>Ecdysozoa</taxon>
        <taxon>Nematoda</taxon>
        <taxon>Chromadorea</taxon>
        <taxon>Rhabditida</taxon>
        <taxon>Tylenchina</taxon>
        <taxon>Cephalobomorpha</taxon>
        <taxon>Cephaloboidea</taxon>
        <taxon>Cephalobidae</taxon>
        <taxon>Acrobeloides</taxon>
    </lineage>
</organism>
<feature type="domain" description="ABC transporter" evidence="8">
    <location>
        <begin position="780"/>
        <end position="1010"/>
    </location>
</feature>
<evidence type="ECO:0000256" key="6">
    <source>
        <dbReference type="ARBA" id="ARBA00023136"/>
    </source>
</evidence>
<dbReference type="SUPFAM" id="SSF52540">
    <property type="entry name" value="P-loop containing nucleoside triphosphate hydrolases"/>
    <property type="match status" value="1"/>
</dbReference>
<evidence type="ECO:0000256" key="1">
    <source>
        <dbReference type="ARBA" id="ARBA00004141"/>
    </source>
</evidence>
<dbReference type="PROSITE" id="PS00211">
    <property type="entry name" value="ABC_TRANSPORTER_1"/>
    <property type="match status" value="1"/>
</dbReference>
<evidence type="ECO:0000256" key="2">
    <source>
        <dbReference type="ARBA" id="ARBA00022692"/>
    </source>
</evidence>
<dbReference type="Gene3D" id="3.40.50.300">
    <property type="entry name" value="P-loop containing nucleotide triphosphate hydrolases"/>
    <property type="match status" value="1"/>
</dbReference>
<dbReference type="Pfam" id="PF12698">
    <property type="entry name" value="ABC2_membrane_3"/>
    <property type="match status" value="1"/>
</dbReference>
<evidence type="ECO:0000256" key="5">
    <source>
        <dbReference type="ARBA" id="ARBA00022989"/>
    </source>
</evidence>
<keyword evidence="4" id="KW-0067">ATP-binding</keyword>
<dbReference type="InterPro" id="IPR027417">
    <property type="entry name" value="P-loop_NTPase"/>
</dbReference>
<comment type="subcellular location">
    <subcellularLocation>
        <location evidence="1">Membrane</location>
        <topology evidence="1">Multi-pass membrane protein</topology>
    </subcellularLocation>
</comment>
<feature type="transmembrane region" description="Helical" evidence="7">
    <location>
        <begin position="627"/>
        <end position="646"/>
    </location>
</feature>
<keyword evidence="5 7" id="KW-1133">Transmembrane helix</keyword>
<evidence type="ECO:0000313" key="9">
    <source>
        <dbReference type="Proteomes" id="UP000887540"/>
    </source>
</evidence>
<dbReference type="PANTHER" id="PTHR19229">
    <property type="entry name" value="ATP-BINDING CASSETTE TRANSPORTER SUBFAMILY A ABCA"/>
    <property type="match status" value="1"/>
</dbReference>
<name>A0A914DT22_9BILA</name>
<proteinExistence type="predicted"/>
<dbReference type="InterPro" id="IPR003593">
    <property type="entry name" value="AAA+_ATPase"/>
</dbReference>
<keyword evidence="6 7" id="KW-0472">Membrane</keyword>
<dbReference type="PANTHER" id="PTHR19229:SF250">
    <property type="entry name" value="ABC TRANSPORTER DOMAIN-CONTAINING PROTEIN-RELATED"/>
    <property type="match status" value="1"/>
</dbReference>
<dbReference type="InterPro" id="IPR017871">
    <property type="entry name" value="ABC_transporter-like_CS"/>
</dbReference>
<dbReference type="Pfam" id="PF00005">
    <property type="entry name" value="ABC_tran"/>
    <property type="match status" value="1"/>
</dbReference>
<feature type="transmembrane region" description="Helical" evidence="7">
    <location>
        <begin position="521"/>
        <end position="544"/>
    </location>
</feature>
<dbReference type="CDD" id="cd03263">
    <property type="entry name" value="ABC_subfamily_A"/>
    <property type="match status" value="1"/>
</dbReference>
<keyword evidence="3" id="KW-0547">Nucleotide-binding</keyword>
<evidence type="ECO:0000256" key="3">
    <source>
        <dbReference type="ARBA" id="ARBA00022741"/>
    </source>
</evidence>
<dbReference type="PROSITE" id="PS50893">
    <property type="entry name" value="ABC_TRANSPORTER_2"/>
    <property type="match status" value="1"/>
</dbReference>
<dbReference type="GO" id="GO:0005319">
    <property type="term" value="F:lipid transporter activity"/>
    <property type="evidence" value="ECO:0007669"/>
    <property type="project" value="TreeGrafter"/>
</dbReference>
<evidence type="ECO:0000256" key="7">
    <source>
        <dbReference type="SAM" id="Phobius"/>
    </source>
</evidence>
<dbReference type="GO" id="GO:0140359">
    <property type="term" value="F:ABC-type transporter activity"/>
    <property type="evidence" value="ECO:0007669"/>
    <property type="project" value="InterPro"/>
</dbReference>
<dbReference type="GO" id="GO:0016020">
    <property type="term" value="C:membrane"/>
    <property type="evidence" value="ECO:0007669"/>
    <property type="project" value="UniProtKB-SubCell"/>
</dbReference>
<dbReference type="Proteomes" id="UP000887540">
    <property type="component" value="Unplaced"/>
</dbReference>
<keyword evidence="9" id="KW-1185">Reference proteome</keyword>
<dbReference type="SMART" id="SM00382">
    <property type="entry name" value="AAA"/>
    <property type="match status" value="1"/>
</dbReference>
<evidence type="ECO:0000256" key="4">
    <source>
        <dbReference type="ARBA" id="ARBA00022840"/>
    </source>
</evidence>
<feature type="transmembrane region" description="Helical" evidence="7">
    <location>
        <begin position="599"/>
        <end position="620"/>
    </location>
</feature>
<evidence type="ECO:0000313" key="10">
    <source>
        <dbReference type="WBParaSite" id="ACRNAN_scaffold3795.g15678.t1"/>
    </source>
</evidence>
<feature type="transmembrane region" description="Helical" evidence="7">
    <location>
        <begin position="24"/>
        <end position="43"/>
    </location>
</feature>
<keyword evidence="2 7" id="KW-0812">Transmembrane</keyword>
<protein>
    <submittedName>
        <fullName evidence="10">ABC transporter domain-containing protein</fullName>
    </submittedName>
</protein>
<dbReference type="WBParaSite" id="ACRNAN_scaffold3795.g15678.t1">
    <property type="protein sequence ID" value="ACRNAN_scaffold3795.g15678.t1"/>
    <property type="gene ID" value="ACRNAN_scaffold3795.g15678"/>
</dbReference>
<feature type="transmembrane region" description="Helical" evidence="7">
    <location>
        <begin position="565"/>
        <end position="587"/>
    </location>
</feature>
<dbReference type="InterPro" id="IPR026082">
    <property type="entry name" value="ABCA"/>
</dbReference>
<dbReference type="InterPro" id="IPR013525">
    <property type="entry name" value="ABC2_TM"/>
</dbReference>
<feature type="transmembrane region" description="Helical" evidence="7">
    <location>
        <begin position="697"/>
        <end position="721"/>
    </location>
</feature>
<dbReference type="InterPro" id="IPR003439">
    <property type="entry name" value="ABC_transporter-like_ATP-bd"/>
</dbReference>
<dbReference type="FunFam" id="3.40.50.300:FF:002832">
    <property type="entry name" value="ABC Transporter family"/>
    <property type="match status" value="1"/>
</dbReference>
<accession>A0A914DT22</accession>
<dbReference type="GO" id="GO:0016887">
    <property type="term" value="F:ATP hydrolysis activity"/>
    <property type="evidence" value="ECO:0007669"/>
    <property type="project" value="InterPro"/>
</dbReference>